<organism evidence="1 2">
    <name type="scientific">Pistacia atlantica</name>
    <dbReference type="NCBI Taxonomy" id="434234"/>
    <lineage>
        <taxon>Eukaryota</taxon>
        <taxon>Viridiplantae</taxon>
        <taxon>Streptophyta</taxon>
        <taxon>Embryophyta</taxon>
        <taxon>Tracheophyta</taxon>
        <taxon>Spermatophyta</taxon>
        <taxon>Magnoliopsida</taxon>
        <taxon>eudicotyledons</taxon>
        <taxon>Gunneridae</taxon>
        <taxon>Pentapetalae</taxon>
        <taxon>rosids</taxon>
        <taxon>malvids</taxon>
        <taxon>Sapindales</taxon>
        <taxon>Anacardiaceae</taxon>
        <taxon>Pistacia</taxon>
    </lineage>
</organism>
<proteinExistence type="predicted"/>
<keyword evidence="2" id="KW-1185">Reference proteome</keyword>
<name>A0ACC1B5F8_9ROSI</name>
<sequence>MSLSLRLTPFTSPPQTHRKFPYFSPKPHFKNLSLLSPSLRCPPIIRSVHQSPELLPVTPPKPPRWERILSTAASLYPLYVTVGGVVACLKPSTFGWFVQRGPTSYSLSLGLIMLAMGLTLELKDLIRLFMQRPLSILFGFAAQYTIMPAFGVIISKTLGLPPSLSVGLILLSCCPGGTASNVLKCIAFELEKLVKPCYIHDQRYSSKLHLWVTLIAQGDVPLSIVMTMCTTLGAVLLTPLLTKILAGTYVPIDAVKLSISTLQVVVAPVLLGSYMQSTFPYAVKVLTPFAPLFAVLASSLLACSVFSENVVRLKSSVVAASLTSDLSPISRIQSILSGELGVVMLSVVLLHFTGFFVGYLAAAVGGFKEQQRRAISVEVGMQNSSLGVVLATAHFTSSMVALPPAMSAVIMNIMGSCLGFIWRYNDPSDSKGSPKIVEK</sequence>
<dbReference type="EMBL" id="CM047902">
    <property type="protein sequence ID" value="KAJ0094165.1"/>
    <property type="molecule type" value="Genomic_DNA"/>
</dbReference>
<gene>
    <name evidence="1" type="ORF">Patl1_16415</name>
</gene>
<comment type="caution">
    <text evidence="1">The sequence shown here is derived from an EMBL/GenBank/DDBJ whole genome shotgun (WGS) entry which is preliminary data.</text>
</comment>
<accession>A0ACC1B5F8</accession>
<evidence type="ECO:0000313" key="1">
    <source>
        <dbReference type="EMBL" id="KAJ0094165.1"/>
    </source>
</evidence>
<evidence type="ECO:0000313" key="2">
    <source>
        <dbReference type="Proteomes" id="UP001164250"/>
    </source>
</evidence>
<reference evidence="2" key="1">
    <citation type="journal article" date="2023" name="G3 (Bethesda)">
        <title>Genome assembly and association tests identify interacting loci associated with vigor, precocity, and sex in interspecific pistachio rootstocks.</title>
        <authorList>
            <person name="Palmer W."/>
            <person name="Jacygrad E."/>
            <person name="Sagayaradj S."/>
            <person name="Cavanaugh K."/>
            <person name="Han R."/>
            <person name="Bertier L."/>
            <person name="Beede B."/>
            <person name="Kafkas S."/>
            <person name="Golino D."/>
            <person name="Preece J."/>
            <person name="Michelmore R."/>
        </authorList>
    </citation>
    <scope>NUCLEOTIDE SEQUENCE [LARGE SCALE GENOMIC DNA]</scope>
</reference>
<dbReference type="Proteomes" id="UP001164250">
    <property type="component" value="Chromosome 6"/>
</dbReference>
<protein>
    <submittedName>
        <fullName evidence="1">Uncharacterized protein</fullName>
    </submittedName>
</protein>